<comment type="similarity">
    <text evidence="1">Belongs to the HrcA family.</text>
</comment>
<dbReference type="Gene3D" id="3.30.390.60">
    <property type="entry name" value="Heat-inducible transcription repressor hrca homolog, domain 3"/>
    <property type="match status" value="1"/>
</dbReference>
<dbReference type="Proteomes" id="UP000502899">
    <property type="component" value="Chromosome"/>
</dbReference>
<dbReference type="Pfam" id="PF01628">
    <property type="entry name" value="HrcA"/>
    <property type="match status" value="1"/>
</dbReference>
<name>A0A133MXT0_FINMA</name>
<dbReference type="InterPro" id="IPR036388">
    <property type="entry name" value="WH-like_DNA-bd_sf"/>
</dbReference>
<reference evidence="3 4" key="1">
    <citation type="submission" date="2020-05" db="EMBL/GenBank/DDBJ databases">
        <title>FDA dAtabase for Regulatory Grade micrObial Sequences (FDA-ARGOS): Supporting development and validation of Infectious Disease Dx tests.</title>
        <authorList>
            <person name="Pederson C."/>
            <person name="Tallon L."/>
            <person name="Sadzewicz L."/>
            <person name="Zhao X."/>
            <person name="Vavikolanu K."/>
            <person name="Mehta A."/>
            <person name="Aluvathingal J."/>
            <person name="Nadendla S."/>
            <person name="Myers T."/>
            <person name="Yan Y."/>
            <person name="Sichtig H."/>
        </authorList>
    </citation>
    <scope>NUCLEOTIDE SEQUENCE [LARGE SCALE GENOMIC DNA]</scope>
    <source>
        <strain evidence="3 4">FDAARGOS_764</strain>
    </source>
</reference>
<dbReference type="PANTHER" id="PTHR34824:SF1">
    <property type="entry name" value="HEAT-INDUCIBLE TRANSCRIPTION REPRESSOR HRCA"/>
    <property type="match status" value="1"/>
</dbReference>
<sequence length="348" mass="40239">MNEHLTQRKFNILLATIDNYIKTAQPIGSRVLSKNYNIGFSPATIRNEMSDLGDLGYLVQSHISSGRIPSQKAFRLYVDYILDKLYKSDESSSSLMSIRKPYERIVEPEKLIKSSSQFISEITQYPVISMLKKSDKMRLSHIELLPISEYNYVLLTLYDSGDLNHTVISSEQIIEQNELIKINFLLKKLFLGKNLNEVYDNLEEFSSKYKYNDLFKGAITEIIENEKDKLSSMYVSVEGLSNIFKYSEYNDLSKVQSIIEYLEDKDKIVSILNSSDNFLDIKVGDENNEQPLVENTIIKSSYFFNKNNIGVIAIVAPMRMNYELSIEAMFKLSRRINGLIIRGDYYER</sequence>
<dbReference type="Gene3D" id="1.10.10.10">
    <property type="entry name" value="Winged helix-like DNA-binding domain superfamily/Winged helix DNA-binding domain"/>
    <property type="match status" value="1"/>
</dbReference>
<protein>
    <recommendedName>
        <fullName evidence="1">Heat-inducible transcription repressor HrcA</fullName>
    </recommendedName>
</protein>
<evidence type="ECO:0000313" key="3">
    <source>
        <dbReference type="EMBL" id="QKH80005.1"/>
    </source>
</evidence>
<dbReference type="AlphaFoldDB" id="A0A133MXT0"/>
<evidence type="ECO:0000313" key="4">
    <source>
        <dbReference type="Proteomes" id="UP000502899"/>
    </source>
</evidence>
<keyword evidence="1" id="KW-0678">Repressor</keyword>
<keyword evidence="1" id="KW-0804">Transcription</keyword>
<keyword evidence="1" id="KW-0346">Stress response</keyword>
<comment type="function">
    <text evidence="1">Negative regulator of class I heat shock genes (grpE-dnaK-dnaJ and groELS operons). Prevents heat-shock induction of these operons.</text>
</comment>
<dbReference type="NCBIfam" id="TIGR00331">
    <property type="entry name" value="hrcA"/>
    <property type="match status" value="1"/>
</dbReference>
<dbReference type="HAMAP" id="MF_00081">
    <property type="entry name" value="HrcA"/>
    <property type="match status" value="1"/>
</dbReference>
<dbReference type="InterPro" id="IPR036390">
    <property type="entry name" value="WH_DNA-bd_sf"/>
</dbReference>
<dbReference type="OMA" id="GPKRMDY"/>
<dbReference type="InterPro" id="IPR021153">
    <property type="entry name" value="HrcA_C"/>
</dbReference>
<dbReference type="InterPro" id="IPR029016">
    <property type="entry name" value="GAF-like_dom_sf"/>
</dbReference>
<dbReference type="SUPFAM" id="SSF55781">
    <property type="entry name" value="GAF domain-like"/>
    <property type="match status" value="1"/>
</dbReference>
<dbReference type="PIRSF" id="PIRSF005485">
    <property type="entry name" value="HrcA"/>
    <property type="match status" value="1"/>
</dbReference>
<dbReference type="InterPro" id="IPR023120">
    <property type="entry name" value="WHTH_transcript_rep_HrcA_IDD"/>
</dbReference>
<evidence type="ECO:0000259" key="2">
    <source>
        <dbReference type="Pfam" id="PF01628"/>
    </source>
</evidence>
<organism evidence="3 4">
    <name type="scientific">Finegoldia magna</name>
    <name type="common">Peptostreptococcus magnus</name>
    <dbReference type="NCBI Taxonomy" id="1260"/>
    <lineage>
        <taxon>Bacteria</taxon>
        <taxon>Bacillati</taxon>
        <taxon>Bacillota</taxon>
        <taxon>Tissierellia</taxon>
        <taxon>Tissierellales</taxon>
        <taxon>Peptoniphilaceae</taxon>
        <taxon>Finegoldia</taxon>
    </lineage>
</organism>
<feature type="domain" description="Heat-inducible transcription repressor HrcA C-terminal" evidence="2">
    <location>
        <begin position="109"/>
        <end position="324"/>
    </location>
</feature>
<keyword evidence="1" id="KW-0805">Transcription regulation</keyword>
<dbReference type="SUPFAM" id="SSF46785">
    <property type="entry name" value="Winged helix' DNA-binding domain"/>
    <property type="match status" value="1"/>
</dbReference>
<dbReference type="PANTHER" id="PTHR34824">
    <property type="entry name" value="HEAT-INDUCIBLE TRANSCRIPTION REPRESSOR HRCA"/>
    <property type="match status" value="1"/>
</dbReference>
<dbReference type="EMBL" id="CP054000">
    <property type="protein sequence ID" value="QKH80005.1"/>
    <property type="molecule type" value="Genomic_DNA"/>
</dbReference>
<dbReference type="Gene3D" id="3.30.450.40">
    <property type="match status" value="1"/>
</dbReference>
<dbReference type="GO" id="GO:0003677">
    <property type="term" value="F:DNA binding"/>
    <property type="evidence" value="ECO:0007669"/>
    <property type="project" value="InterPro"/>
</dbReference>
<gene>
    <name evidence="1 3" type="primary">hrcA</name>
    <name evidence="3" type="ORF">FOC70_06475</name>
</gene>
<evidence type="ECO:0000256" key="1">
    <source>
        <dbReference type="HAMAP-Rule" id="MF_00081"/>
    </source>
</evidence>
<dbReference type="GO" id="GO:0045892">
    <property type="term" value="P:negative regulation of DNA-templated transcription"/>
    <property type="evidence" value="ECO:0007669"/>
    <property type="project" value="UniProtKB-UniRule"/>
</dbReference>
<dbReference type="InterPro" id="IPR002571">
    <property type="entry name" value="HrcA"/>
</dbReference>
<accession>A0A133MXT0</accession>
<dbReference type="RefSeq" id="WP_002839138.1">
    <property type="nucleotide sequence ID" value="NZ_CABKMR010000001.1"/>
</dbReference>
<proteinExistence type="inferred from homology"/>